<name>A0A220T671_9POXV</name>
<accession>A0A220T671</accession>
<evidence type="ECO:0000313" key="3">
    <source>
        <dbReference type="Proteomes" id="UP000217428"/>
    </source>
</evidence>
<sequence>MGAYTSIMNINDFNKIYAYKQDYRCKYNVSYELANEKIIREDLPLSFYIESFMRWYAQQRIQSVYTVNPVYKECLSCVNYARAKIPLSKFNKAINHYNSDNNSVYLVDVRKYNNMQKLQLYIGFYSYVTTKLKSEDAIKRCIHTCTYISDEKTKLEFM</sequence>
<dbReference type="EMBL" id="KY747497">
    <property type="protein sequence ID" value="ASK51209.1"/>
    <property type="molecule type" value="Genomic_DNA"/>
</dbReference>
<reference evidence="1" key="2">
    <citation type="submission" date="2017-03" db="EMBL/GenBank/DDBJ databases">
        <authorList>
            <person name="Afonso C.L."/>
            <person name="Miller P.J."/>
            <person name="Scott M.A."/>
            <person name="Spackman E."/>
            <person name="Goraichik I."/>
            <person name="Dimitrov K.M."/>
            <person name="Suarez D.L."/>
            <person name="Swayne D.E."/>
        </authorList>
    </citation>
    <scope>NUCLEOTIDE SEQUENCE</scope>
    <source>
        <strain evidence="1">Washington</strain>
    </source>
</reference>
<protein>
    <submittedName>
        <fullName evidence="1">Uncharacterized protein</fullName>
    </submittedName>
</protein>
<keyword evidence="3" id="KW-1185">Reference proteome</keyword>
<reference evidence="1 3" key="1">
    <citation type="journal article" date="2017" name="Virus Genes">
        <title>Characterization of Eptesipoxvirus, a novel poxvirus from a microchiropteran bat.</title>
        <authorList>
            <person name="Tu S.L."/>
            <person name="Nakazawa Y."/>
            <person name="Gao J."/>
            <person name="Wilkins K."/>
            <person name="Gallardo-Romero N."/>
            <person name="Li Y."/>
            <person name="Emerson G.L."/>
            <person name="Carroll D.S."/>
            <person name="Upton C."/>
        </authorList>
    </citation>
    <scope>NUCLEOTIDE SEQUENCE [LARGE SCALE GENOMIC DNA]</scope>
    <source>
        <strain evidence="1 3">Washington</strain>
    </source>
</reference>
<evidence type="ECO:0000313" key="2">
    <source>
        <dbReference type="EMBL" id="ASK51385.1"/>
    </source>
</evidence>
<proteinExistence type="predicted"/>
<gene>
    <name evidence="1" type="ORF">EPTV-WA-008</name>
    <name evidence="2" type="ORF">EPTV-WA-184</name>
</gene>
<dbReference type="EMBL" id="KY747497">
    <property type="protein sequence ID" value="ASK51385.1"/>
    <property type="molecule type" value="Genomic_DNA"/>
</dbReference>
<evidence type="ECO:0000313" key="1">
    <source>
        <dbReference type="EMBL" id="ASK51209.1"/>
    </source>
</evidence>
<organism evidence="1 3">
    <name type="scientific">Eptesipox virus</name>
    <dbReference type="NCBI Taxonomy" id="1329402"/>
    <lineage>
        <taxon>Viruses</taxon>
        <taxon>Varidnaviria</taxon>
        <taxon>Bamfordvirae</taxon>
        <taxon>Nucleocytoviricota</taxon>
        <taxon>Pokkesviricetes</taxon>
        <taxon>Chitovirales</taxon>
        <taxon>Poxviridae</taxon>
        <taxon>Chordopoxvirinae</taxon>
        <taxon>Vespertilionpoxvirus</taxon>
        <taxon>Vespertilionpoxvirus eptesipox</taxon>
    </lineage>
</organism>
<dbReference type="Proteomes" id="UP000217428">
    <property type="component" value="Segment"/>
</dbReference>